<proteinExistence type="predicted"/>
<dbReference type="PANTHER" id="PTHR22950">
    <property type="entry name" value="AMINO ACID TRANSPORTER"/>
    <property type="match status" value="1"/>
</dbReference>
<keyword evidence="7 8" id="KW-0472">Membrane</keyword>
<keyword evidence="6 8" id="KW-1133">Transmembrane helix</keyword>
<keyword evidence="3" id="KW-1003">Cell membrane</keyword>
<feature type="transmembrane region" description="Helical" evidence="8">
    <location>
        <begin position="243"/>
        <end position="262"/>
    </location>
</feature>
<feature type="transmembrane region" description="Helical" evidence="8">
    <location>
        <begin position="339"/>
        <end position="359"/>
    </location>
</feature>
<evidence type="ECO:0000256" key="7">
    <source>
        <dbReference type="ARBA" id="ARBA00023136"/>
    </source>
</evidence>
<evidence type="ECO:0000256" key="1">
    <source>
        <dbReference type="ARBA" id="ARBA00004429"/>
    </source>
</evidence>
<dbReference type="EMBL" id="RRYP01004079">
    <property type="protein sequence ID" value="TNV83189.1"/>
    <property type="molecule type" value="Genomic_DNA"/>
</dbReference>
<feature type="transmembrane region" description="Helical" evidence="8">
    <location>
        <begin position="274"/>
        <end position="293"/>
    </location>
</feature>
<evidence type="ECO:0000256" key="4">
    <source>
        <dbReference type="ARBA" id="ARBA00022519"/>
    </source>
</evidence>
<evidence type="ECO:0000313" key="9">
    <source>
        <dbReference type="EMBL" id="TNV83189.1"/>
    </source>
</evidence>
<evidence type="ECO:0000256" key="2">
    <source>
        <dbReference type="ARBA" id="ARBA00022448"/>
    </source>
</evidence>
<evidence type="ECO:0008006" key="11">
    <source>
        <dbReference type="Google" id="ProtNLM"/>
    </source>
</evidence>
<comment type="subcellular location">
    <subcellularLocation>
        <location evidence="1">Cell inner membrane</location>
        <topology evidence="1">Multi-pass membrane protein</topology>
    </subcellularLocation>
</comment>
<feature type="transmembrane region" description="Helical" evidence="8">
    <location>
        <begin position="649"/>
        <end position="673"/>
    </location>
</feature>
<name>A0A8J8NYX6_HALGN</name>
<feature type="transmembrane region" description="Helical" evidence="8">
    <location>
        <begin position="380"/>
        <end position="399"/>
    </location>
</feature>
<evidence type="ECO:0000256" key="6">
    <source>
        <dbReference type="ARBA" id="ARBA00022989"/>
    </source>
</evidence>
<sequence>MIGLLNLTRDQNTTAIYGVTASNAGLMGDINSMSQIQLSAERGVFRGEGSDSRHGSGQYVSYSNDISANGYSGQIYYPEYTPQRGKSKTQKAKDQHEHSFGSYEILNHKRETEGFGIWDSTIILTSRAIGTGFLFFPSHQHWAPFIVSILLIIFNFASGFYSSIVILEIRCALKDFSTFQELAYFLGGGRASIFFISSIVILTFALYPAYYFQLIGRLLWQVYWRIFSMNHIGKPKHYDDFSVIRALTLLASVILIYFCYTYRFKQFKATARAIAIMSSTIFILIISFFPFIVPAVKEAQDKPKQGMMPFSNTTEAKCTFMPVGIKLEQPDEYEQWRSIMLLFPAISFAFSFECSVLPVHQASRKRDPTGKRSYTACVRCLTIVFVYYSLLMVHSVIYGEGILEPQLANPLYKLCTRLYNVSIIEIVQALDYNDELQANGQLGTNYLAMILMICFTIQSILQLLYTFYECRTHIKILVKELLYYETSLHVEAVKKKQLHELRNSDSVTGRGGVSNDDDTRDMEEYERMLWMRMKEVRKESQYKHEPQYIQEARKAKNNDVDNFSFMCLFTFNICLATVPIEKITTYISNVCGSSTVPFLQFALPGMLYYLYLRKCGETERLQQYNSIIRDGGVRGFRYTMKKFIFGKTFSVLFMSIGFIQIFTFLQIIIYGFFV</sequence>
<gene>
    <name evidence="9" type="ORF">FGO68_gene8897</name>
</gene>
<dbReference type="GO" id="GO:0015179">
    <property type="term" value="F:L-amino acid transmembrane transporter activity"/>
    <property type="evidence" value="ECO:0007669"/>
    <property type="project" value="TreeGrafter"/>
</dbReference>
<feature type="transmembrane region" description="Helical" evidence="8">
    <location>
        <begin position="142"/>
        <end position="161"/>
    </location>
</feature>
<feature type="transmembrane region" description="Helical" evidence="8">
    <location>
        <begin position="182"/>
        <end position="210"/>
    </location>
</feature>
<comment type="caution">
    <text evidence="9">The sequence shown here is derived from an EMBL/GenBank/DDBJ whole genome shotgun (WGS) entry which is preliminary data.</text>
</comment>
<keyword evidence="10" id="KW-1185">Reference proteome</keyword>
<evidence type="ECO:0000313" key="10">
    <source>
        <dbReference type="Proteomes" id="UP000785679"/>
    </source>
</evidence>
<keyword evidence="5 8" id="KW-0812">Transmembrane</keyword>
<evidence type="ECO:0000256" key="8">
    <source>
        <dbReference type="SAM" id="Phobius"/>
    </source>
</evidence>
<evidence type="ECO:0000256" key="5">
    <source>
        <dbReference type="ARBA" id="ARBA00022692"/>
    </source>
</evidence>
<dbReference type="OrthoDB" id="323945at2759"/>
<feature type="transmembrane region" description="Helical" evidence="8">
    <location>
        <begin position="586"/>
        <end position="611"/>
    </location>
</feature>
<accession>A0A8J8NYX6</accession>
<feature type="transmembrane region" description="Helical" evidence="8">
    <location>
        <begin position="563"/>
        <end position="580"/>
    </location>
</feature>
<dbReference type="AlphaFoldDB" id="A0A8J8NYX6"/>
<reference evidence="9" key="1">
    <citation type="submission" date="2019-06" db="EMBL/GenBank/DDBJ databases">
        <authorList>
            <person name="Zheng W."/>
        </authorList>
    </citation>
    <scope>NUCLEOTIDE SEQUENCE</scope>
    <source>
        <strain evidence="9">QDHG01</strain>
    </source>
</reference>
<dbReference type="Proteomes" id="UP000785679">
    <property type="component" value="Unassembled WGS sequence"/>
</dbReference>
<keyword evidence="4" id="KW-0997">Cell inner membrane</keyword>
<dbReference type="Pfam" id="PF03222">
    <property type="entry name" value="Trp_Tyr_perm"/>
    <property type="match status" value="1"/>
</dbReference>
<protein>
    <recommendedName>
        <fullName evidence="11">Amino acid transporter</fullName>
    </recommendedName>
</protein>
<evidence type="ECO:0000256" key="3">
    <source>
        <dbReference type="ARBA" id="ARBA00022475"/>
    </source>
</evidence>
<organism evidence="9 10">
    <name type="scientific">Halteria grandinella</name>
    <dbReference type="NCBI Taxonomy" id="5974"/>
    <lineage>
        <taxon>Eukaryota</taxon>
        <taxon>Sar</taxon>
        <taxon>Alveolata</taxon>
        <taxon>Ciliophora</taxon>
        <taxon>Intramacronucleata</taxon>
        <taxon>Spirotrichea</taxon>
        <taxon>Stichotrichia</taxon>
        <taxon>Sporadotrichida</taxon>
        <taxon>Halteriidae</taxon>
        <taxon>Halteria</taxon>
    </lineage>
</organism>
<dbReference type="GO" id="GO:0005886">
    <property type="term" value="C:plasma membrane"/>
    <property type="evidence" value="ECO:0007669"/>
    <property type="project" value="UniProtKB-SubCell"/>
</dbReference>
<feature type="transmembrane region" description="Helical" evidence="8">
    <location>
        <begin position="446"/>
        <end position="468"/>
    </location>
</feature>
<keyword evidence="2" id="KW-0813">Transport</keyword>
<dbReference type="InterPro" id="IPR018227">
    <property type="entry name" value="Amino_acid_transport_2"/>
</dbReference>